<evidence type="ECO:0000256" key="7">
    <source>
        <dbReference type="ARBA" id="ARBA00023136"/>
    </source>
</evidence>
<dbReference type="InterPro" id="IPR013685">
    <property type="entry name" value="POTRA_FtsQ_type"/>
</dbReference>
<feature type="transmembrane region" description="Helical" evidence="9">
    <location>
        <begin position="6"/>
        <end position="27"/>
    </location>
</feature>
<evidence type="ECO:0000256" key="2">
    <source>
        <dbReference type="ARBA" id="ARBA00022475"/>
    </source>
</evidence>
<dbReference type="Gene3D" id="3.10.20.310">
    <property type="entry name" value="membrane protein fhac"/>
    <property type="match status" value="1"/>
</dbReference>
<gene>
    <name evidence="11" type="primary">ftsQ</name>
    <name evidence="11" type="ORF">GCM10010995_12980</name>
</gene>
<evidence type="ECO:0000259" key="10">
    <source>
        <dbReference type="PROSITE" id="PS51779"/>
    </source>
</evidence>
<accession>A0A8J2Z473</accession>
<dbReference type="AlphaFoldDB" id="A0A8J2Z473"/>
<dbReference type="GO" id="GO:0090529">
    <property type="term" value="P:cell septum assembly"/>
    <property type="evidence" value="ECO:0007669"/>
    <property type="project" value="InterPro"/>
</dbReference>
<keyword evidence="3" id="KW-0997">Cell inner membrane</keyword>
<evidence type="ECO:0000256" key="8">
    <source>
        <dbReference type="ARBA" id="ARBA00023306"/>
    </source>
</evidence>
<comment type="caution">
    <text evidence="11">The sequence shown here is derived from an EMBL/GenBank/DDBJ whole genome shotgun (WGS) entry which is preliminary data.</text>
</comment>
<keyword evidence="12" id="KW-1185">Reference proteome</keyword>
<keyword evidence="4 11" id="KW-0132">Cell division</keyword>
<keyword evidence="5 9" id="KW-0812">Transmembrane</keyword>
<reference evidence="11" key="2">
    <citation type="submission" date="2020-09" db="EMBL/GenBank/DDBJ databases">
        <authorList>
            <person name="Sun Q."/>
            <person name="Zhou Y."/>
        </authorList>
    </citation>
    <scope>NUCLEOTIDE SEQUENCE</scope>
    <source>
        <strain evidence="11">CGMCC 1.15758</strain>
    </source>
</reference>
<dbReference type="Gene3D" id="3.40.50.11690">
    <property type="entry name" value="Cell division protein FtsQ/DivIB"/>
    <property type="match status" value="1"/>
</dbReference>
<name>A0A8J2Z473_9GAMM</name>
<keyword evidence="2" id="KW-1003">Cell membrane</keyword>
<comment type="subcellular location">
    <subcellularLocation>
        <location evidence="1">Membrane</location>
    </subcellularLocation>
</comment>
<organism evidence="11 12">
    <name type="scientific">Cysteiniphilum litorale</name>
    <dbReference type="NCBI Taxonomy" id="2056700"/>
    <lineage>
        <taxon>Bacteria</taxon>
        <taxon>Pseudomonadati</taxon>
        <taxon>Pseudomonadota</taxon>
        <taxon>Gammaproteobacteria</taxon>
        <taxon>Thiotrichales</taxon>
        <taxon>Fastidiosibacteraceae</taxon>
        <taxon>Cysteiniphilum</taxon>
    </lineage>
</organism>
<feature type="domain" description="POTRA" evidence="10">
    <location>
        <begin position="32"/>
        <end position="103"/>
    </location>
</feature>
<evidence type="ECO:0000256" key="6">
    <source>
        <dbReference type="ARBA" id="ARBA00022989"/>
    </source>
</evidence>
<dbReference type="RefSeq" id="WP_117002333.1">
    <property type="nucleotide sequence ID" value="NZ_BMJS01000011.1"/>
</dbReference>
<evidence type="ECO:0000313" key="12">
    <source>
        <dbReference type="Proteomes" id="UP000636949"/>
    </source>
</evidence>
<evidence type="ECO:0000256" key="1">
    <source>
        <dbReference type="ARBA" id="ARBA00004370"/>
    </source>
</evidence>
<dbReference type="Proteomes" id="UP000636949">
    <property type="component" value="Unassembled WGS sequence"/>
</dbReference>
<reference evidence="11" key="1">
    <citation type="journal article" date="2014" name="Int. J. Syst. Evol. Microbiol.">
        <title>Complete genome sequence of Corynebacterium casei LMG S-19264T (=DSM 44701T), isolated from a smear-ripened cheese.</title>
        <authorList>
            <consortium name="US DOE Joint Genome Institute (JGI-PGF)"/>
            <person name="Walter F."/>
            <person name="Albersmeier A."/>
            <person name="Kalinowski J."/>
            <person name="Ruckert C."/>
        </authorList>
    </citation>
    <scope>NUCLEOTIDE SEQUENCE</scope>
    <source>
        <strain evidence="11">CGMCC 1.15758</strain>
    </source>
</reference>
<protein>
    <submittedName>
        <fullName evidence="11">Cell division protein FtsQ</fullName>
    </submittedName>
</protein>
<dbReference type="Pfam" id="PF03799">
    <property type="entry name" value="FtsQ_DivIB_C"/>
    <property type="match status" value="1"/>
</dbReference>
<evidence type="ECO:0000313" key="11">
    <source>
        <dbReference type="EMBL" id="GGF97154.1"/>
    </source>
</evidence>
<dbReference type="InterPro" id="IPR045335">
    <property type="entry name" value="FtsQ_C_sf"/>
</dbReference>
<dbReference type="Pfam" id="PF08478">
    <property type="entry name" value="POTRA_1"/>
    <property type="match status" value="1"/>
</dbReference>
<dbReference type="GO" id="GO:0016020">
    <property type="term" value="C:membrane"/>
    <property type="evidence" value="ECO:0007669"/>
    <property type="project" value="UniProtKB-SubCell"/>
</dbReference>
<dbReference type="PROSITE" id="PS51779">
    <property type="entry name" value="POTRA"/>
    <property type="match status" value="1"/>
</dbReference>
<keyword evidence="7 9" id="KW-0472">Membrane</keyword>
<sequence>MKLKLYLKSTCFVLIVVGLLLGVRYVFKESSAHLQKVAIVTKGELDYISKPQIVDLIKPFQEDTWWELNVGDVTQAIKQYPGIKEIKVQKQWSDQLIVELTEYKPKAYWNSRNEILLEDKEVIAPKYFSGSMNLPIFYGDKNNIDTIENGYGRLQKVAVDNGFSVRDISFQGNQWQITLNTDVKVWLGSSRIEQKLLQLLQNYKSIEIPKGQKLATVDMRYHSGFAVGFKAAENDAQKG</sequence>
<dbReference type="InterPro" id="IPR034746">
    <property type="entry name" value="POTRA"/>
</dbReference>
<evidence type="ECO:0000256" key="3">
    <source>
        <dbReference type="ARBA" id="ARBA00022519"/>
    </source>
</evidence>
<evidence type="ECO:0000256" key="5">
    <source>
        <dbReference type="ARBA" id="ARBA00022692"/>
    </source>
</evidence>
<dbReference type="OrthoDB" id="9790370at2"/>
<evidence type="ECO:0000256" key="9">
    <source>
        <dbReference type="SAM" id="Phobius"/>
    </source>
</evidence>
<keyword evidence="8" id="KW-0131">Cell cycle</keyword>
<proteinExistence type="predicted"/>
<keyword evidence="6 9" id="KW-1133">Transmembrane helix</keyword>
<evidence type="ECO:0000256" key="4">
    <source>
        <dbReference type="ARBA" id="ARBA00022618"/>
    </source>
</evidence>
<dbReference type="PANTHER" id="PTHR35851:SF1">
    <property type="entry name" value="CELL DIVISION PROTEIN FTSQ"/>
    <property type="match status" value="1"/>
</dbReference>
<dbReference type="InterPro" id="IPR005548">
    <property type="entry name" value="Cell_div_FtsQ/DivIB_C"/>
</dbReference>
<dbReference type="InterPro" id="IPR026579">
    <property type="entry name" value="FtsQ"/>
</dbReference>
<dbReference type="EMBL" id="BMJS01000011">
    <property type="protein sequence ID" value="GGF97154.1"/>
    <property type="molecule type" value="Genomic_DNA"/>
</dbReference>
<dbReference type="PANTHER" id="PTHR35851">
    <property type="entry name" value="CELL DIVISION PROTEIN FTSQ"/>
    <property type="match status" value="1"/>
</dbReference>